<keyword evidence="2" id="KW-0067">ATP-binding</keyword>
<protein>
    <recommendedName>
        <fullName evidence="6">ATPase AAA-type core domain-containing protein</fullName>
    </recommendedName>
</protein>
<dbReference type="GO" id="GO:0016887">
    <property type="term" value="F:ATP hydrolysis activity"/>
    <property type="evidence" value="ECO:0007669"/>
    <property type="project" value="TreeGrafter"/>
</dbReference>
<accession>G5AG94</accession>
<dbReference type="PANTHER" id="PTHR43392:SF2">
    <property type="entry name" value="AAA-TYPE ATPASE FAMILY PROTEIN _ ANKYRIN REPEAT FAMILY PROTEIN"/>
    <property type="match status" value="1"/>
</dbReference>
<gene>
    <name evidence="4" type="ORF">PHYSODRAFT_342395</name>
</gene>
<evidence type="ECO:0000313" key="4">
    <source>
        <dbReference type="EMBL" id="EGZ05606.1"/>
    </source>
</evidence>
<reference evidence="4 5" key="1">
    <citation type="journal article" date="2006" name="Science">
        <title>Phytophthora genome sequences uncover evolutionary origins and mechanisms of pathogenesis.</title>
        <authorList>
            <person name="Tyler B.M."/>
            <person name="Tripathy S."/>
            <person name="Zhang X."/>
            <person name="Dehal P."/>
            <person name="Jiang R.H."/>
            <person name="Aerts A."/>
            <person name="Arredondo F.D."/>
            <person name="Baxter L."/>
            <person name="Bensasson D."/>
            <person name="Beynon J.L."/>
            <person name="Chapman J."/>
            <person name="Damasceno C.M."/>
            <person name="Dorrance A.E."/>
            <person name="Dou D."/>
            <person name="Dickerman A.W."/>
            <person name="Dubchak I.L."/>
            <person name="Garbelotto M."/>
            <person name="Gijzen M."/>
            <person name="Gordon S.G."/>
            <person name="Govers F."/>
            <person name="Grunwald N.J."/>
            <person name="Huang W."/>
            <person name="Ivors K.L."/>
            <person name="Jones R.W."/>
            <person name="Kamoun S."/>
            <person name="Krampis K."/>
            <person name="Lamour K.H."/>
            <person name="Lee M.K."/>
            <person name="McDonald W.H."/>
            <person name="Medina M."/>
            <person name="Meijer H.J."/>
            <person name="Nordberg E.K."/>
            <person name="Maclean D.J."/>
            <person name="Ospina-Giraldo M.D."/>
            <person name="Morris P.F."/>
            <person name="Phuntumart V."/>
            <person name="Putnam N.H."/>
            <person name="Rash S."/>
            <person name="Rose J.K."/>
            <person name="Sakihama Y."/>
            <person name="Salamov A.A."/>
            <person name="Savidor A."/>
            <person name="Scheuring C.F."/>
            <person name="Smith B.M."/>
            <person name="Sobral B.W."/>
            <person name="Terry A."/>
            <person name="Torto-Alalibo T.A."/>
            <person name="Win J."/>
            <person name="Xu Z."/>
            <person name="Zhang H."/>
            <person name="Grigoriev I.V."/>
            <person name="Rokhsar D.S."/>
            <person name="Boore J.L."/>
        </authorList>
    </citation>
    <scope>NUCLEOTIDE SEQUENCE [LARGE SCALE GENOMIC DNA]</scope>
    <source>
        <strain evidence="4 5">P6497</strain>
    </source>
</reference>
<dbReference type="PRINTS" id="PR00819">
    <property type="entry name" value="CBXCFQXSUPER"/>
</dbReference>
<dbReference type="InParanoid" id="G5AG94"/>
<evidence type="ECO:0000256" key="1">
    <source>
        <dbReference type="ARBA" id="ARBA00022741"/>
    </source>
</evidence>
<dbReference type="PANTHER" id="PTHR43392">
    <property type="entry name" value="AAA-TYPE ATPASE FAMILY PROTEIN / ANKYRIN REPEAT FAMILY PROTEIN"/>
    <property type="match status" value="1"/>
</dbReference>
<evidence type="ECO:0000256" key="3">
    <source>
        <dbReference type="SAM" id="MobiDB-lite"/>
    </source>
</evidence>
<name>G5AG94_PHYSP</name>
<keyword evidence="5" id="KW-1185">Reference proteome</keyword>
<dbReference type="GeneID" id="20648263"/>
<evidence type="ECO:0008006" key="6">
    <source>
        <dbReference type="Google" id="ProtNLM"/>
    </source>
</evidence>
<dbReference type="EMBL" id="JH159166">
    <property type="protein sequence ID" value="EGZ05606.1"/>
    <property type="molecule type" value="Genomic_DNA"/>
</dbReference>
<dbReference type="RefSeq" id="XP_009539137.1">
    <property type="nucleotide sequence ID" value="XM_009540842.1"/>
</dbReference>
<dbReference type="STRING" id="1094619.G5AG94"/>
<dbReference type="AlphaFoldDB" id="G5AG94"/>
<dbReference type="KEGG" id="psoj:PHYSODRAFT_342395"/>
<dbReference type="Gene3D" id="3.40.50.300">
    <property type="entry name" value="P-loop containing nucleotide triphosphate hydrolases"/>
    <property type="match status" value="2"/>
</dbReference>
<dbReference type="Proteomes" id="UP000002640">
    <property type="component" value="Unassembled WGS sequence"/>
</dbReference>
<proteinExistence type="predicted"/>
<dbReference type="InterPro" id="IPR050773">
    <property type="entry name" value="CbxX/CfxQ_RuBisCO_ESX"/>
</dbReference>
<evidence type="ECO:0000256" key="2">
    <source>
        <dbReference type="ARBA" id="ARBA00022840"/>
    </source>
</evidence>
<sequence>MENGKVLFVGGGSLELVVPATQQRIVRRVDSAVRPRVEFHNRSLKVSDRHTREFFKLIPRIRGALLFKADVLLDAGPVNANGVPLEPKDALKEEWKKMKKDQNVRSDAMDELLEIVGLQKAKNEAVRVFKSSVALQKMPADVRANNMMAFNYCFVGNPGTGKTTVAQLHAQILVDADQATGSVLFIDEAYELDPVGDMAGKPIVAELPFSNPKLHGIMREIKGRIGWNEIKAKIDQLAKISDENYGRELEGVAPHPVVLHRLFLGNPGTGKSTCATYSGRVLKALGFLSNGGVMLKKASDFTGSHEGDTEKKRTSSSKWHKEKSWSSTRLTA</sequence>
<dbReference type="InterPro" id="IPR027417">
    <property type="entry name" value="P-loop_NTPase"/>
</dbReference>
<evidence type="ECO:0000313" key="5">
    <source>
        <dbReference type="Proteomes" id="UP000002640"/>
    </source>
</evidence>
<keyword evidence="1" id="KW-0547">Nucleotide-binding</keyword>
<organism evidence="4 5">
    <name type="scientific">Phytophthora sojae (strain P6497)</name>
    <name type="common">Soybean stem and root rot agent</name>
    <name type="synonym">Phytophthora megasperma f. sp. glycines</name>
    <dbReference type="NCBI Taxonomy" id="1094619"/>
    <lineage>
        <taxon>Eukaryota</taxon>
        <taxon>Sar</taxon>
        <taxon>Stramenopiles</taxon>
        <taxon>Oomycota</taxon>
        <taxon>Peronosporomycetes</taxon>
        <taxon>Peronosporales</taxon>
        <taxon>Peronosporaceae</taxon>
        <taxon>Phytophthora</taxon>
    </lineage>
</organism>
<feature type="compositionally biased region" description="Basic and acidic residues" evidence="3">
    <location>
        <begin position="299"/>
        <end position="313"/>
    </location>
</feature>
<feature type="region of interest" description="Disordered" evidence="3">
    <location>
        <begin position="299"/>
        <end position="332"/>
    </location>
</feature>
<dbReference type="InterPro" id="IPR000641">
    <property type="entry name" value="CbxX/CfxQ"/>
</dbReference>
<dbReference type="SUPFAM" id="SSF52540">
    <property type="entry name" value="P-loop containing nucleoside triphosphate hydrolases"/>
    <property type="match status" value="1"/>
</dbReference>
<dbReference type="GO" id="GO:0005524">
    <property type="term" value="F:ATP binding"/>
    <property type="evidence" value="ECO:0007669"/>
    <property type="project" value="UniProtKB-KW"/>
</dbReference>